<accession>A0A066YYH6</accession>
<reference evidence="2 3" key="1">
    <citation type="submission" date="2014-05" db="EMBL/GenBank/DDBJ databases">
        <title>Draft Genome Sequence of Kitasatospora cheerisanensis KCTC 2395.</title>
        <authorList>
            <person name="Nam D.H."/>
        </authorList>
    </citation>
    <scope>NUCLEOTIDE SEQUENCE [LARGE SCALE GENOMIC DNA]</scope>
    <source>
        <strain evidence="2 3">KCTC 2395</strain>
    </source>
</reference>
<gene>
    <name evidence="2" type="ORF">KCH_16890</name>
</gene>
<dbReference type="Proteomes" id="UP000027178">
    <property type="component" value="Unassembled WGS sequence"/>
</dbReference>
<name>A0A066YYH6_9ACTN</name>
<dbReference type="PATRIC" id="fig|1348663.4.peg.1623"/>
<dbReference type="eggNOG" id="ENOG50320WD">
    <property type="taxonomic scope" value="Bacteria"/>
</dbReference>
<dbReference type="RefSeq" id="WP_035860663.1">
    <property type="nucleotide sequence ID" value="NZ_KK853997.1"/>
</dbReference>
<dbReference type="EMBL" id="JNBY01000068">
    <property type="protein sequence ID" value="KDN86593.1"/>
    <property type="molecule type" value="Genomic_DNA"/>
</dbReference>
<protein>
    <submittedName>
        <fullName evidence="2">Uncharacterized protein</fullName>
    </submittedName>
</protein>
<dbReference type="HOGENOM" id="CLU_1793920_0_0_11"/>
<organism evidence="2 3">
    <name type="scientific">Kitasatospora cheerisanensis KCTC 2395</name>
    <dbReference type="NCBI Taxonomy" id="1348663"/>
    <lineage>
        <taxon>Bacteria</taxon>
        <taxon>Bacillati</taxon>
        <taxon>Actinomycetota</taxon>
        <taxon>Actinomycetes</taxon>
        <taxon>Kitasatosporales</taxon>
        <taxon>Streptomycetaceae</taxon>
        <taxon>Kitasatospora</taxon>
    </lineage>
</organism>
<evidence type="ECO:0000313" key="2">
    <source>
        <dbReference type="EMBL" id="KDN86593.1"/>
    </source>
</evidence>
<proteinExistence type="predicted"/>
<evidence type="ECO:0000313" key="3">
    <source>
        <dbReference type="Proteomes" id="UP000027178"/>
    </source>
</evidence>
<comment type="caution">
    <text evidence="2">The sequence shown here is derived from an EMBL/GenBank/DDBJ whole genome shotgun (WGS) entry which is preliminary data.</text>
</comment>
<evidence type="ECO:0000256" key="1">
    <source>
        <dbReference type="SAM" id="MobiDB-lite"/>
    </source>
</evidence>
<dbReference type="OrthoDB" id="4328047at2"/>
<sequence length="144" mass="15982">MLTADGRTADHPLDGVSLRTEESAGATHVHLVLPDGRQRELEFPRGEFTSAEVRTFAIAVHDGVADAKRDRLEREAKLPAAEAALAEVRADTEEVDRAHRRLEEVRAEQDADPAIAEAEAAWDAACERWRKLTGVRPHRPFTAR</sequence>
<feature type="region of interest" description="Disordered" evidence="1">
    <location>
        <begin position="1"/>
        <end position="22"/>
    </location>
</feature>
<keyword evidence="3" id="KW-1185">Reference proteome</keyword>
<dbReference type="AlphaFoldDB" id="A0A066YYH6"/>